<accession>A0A811U3M3</accession>
<gene>
    <name evidence="2" type="ORF">CCAP1982_LOCUS759</name>
</gene>
<evidence type="ECO:0000256" key="1">
    <source>
        <dbReference type="SAM" id="MobiDB-lite"/>
    </source>
</evidence>
<reference evidence="2" key="1">
    <citation type="submission" date="2020-11" db="EMBL/GenBank/DDBJ databases">
        <authorList>
            <person name="Whitehead M."/>
        </authorList>
    </citation>
    <scope>NUCLEOTIDE SEQUENCE</scope>
    <source>
        <strain evidence="2">EGII</strain>
    </source>
</reference>
<feature type="compositionally biased region" description="Polar residues" evidence="1">
    <location>
        <begin position="23"/>
        <end position="44"/>
    </location>
</feature>
<dbReference type="Proteomes" id="UP000606786">
    <property type="component" value="Unassembled WGS sequence"/>
</dbReference>
<dbReference type="AlphaFoldDB" id="A0A811U3M3"/>
<evidence type="ECO:0000313" key="3">
    <source>
        <dbReference type="Proteomes" id="UP000606786"/>
    </source>
</evidence>
<feature type="compositionally biased region" description="Polar residues" evidence="1">
    <location>
        <begin position="75"/>
        <end position="85"/>
    </location>
</feature>
<feature type="compositionally biased region" description="Low complexity" evidence="1">
    <location>
        <begin position="55"/>
        <end position="69"/>
    </location>
</feature>
<protein>
    <submittedName>
        <fullName evidence="2">(Mediterranean fruit fly) hypothetical protein</fullName>
    </submittedName>
</protein>
<feature type="region of interest" description="Disordered" evidence="1">
    <location>
        <begin position="136"/>
        <end position="157"/>
    </location>
</feature>
<name>A0A811U3M3_CERCA</name>
<comment type="caution">
    <text evidence="2">The sequence shown here is derived from an EMBL/GenBank/DDBJ whole genome shotgun (WGS) entry which is preliminary data.</text>
</comment>
<proteinExistence type="predicted"/>
<organism evidence="2 3">
    <name type="scientific">Ceratitis capitata</name>
    <name type="common">Mediterranean fruit fly</name>
    <name type="synonym">Tephritis capitata</name>
    <dbReference type="NCBI Taxonomy" id="7213"/>
    <lineage>
        <taxon>Eukaryota</taxon>
        <taxon>Metazoa</taxon>
        <taxon>Ecdysozoa</taxon>
        <taxon>Arthropoda</taxon>
        <taxon>Hexapoda</taxon>
        <taxon>Insecta</taxon>
        <taxon>Pterygota</taxon>
        <taxon>Neoptera</taxon>
        <taxon>Endopterygota</taxon>
        <taxon>Diptera</taxon>
        <taxon>Brachycera</taxon>
        <taxon>Muscomorpha</taxon>
        <taxon>Tephritoidea</taxon>
        <taxon>Tephritidae</taxon>
        <taxon>Ceratitis</taxon>
        <taxon>Ceratitis</taxon>
    </lineage>
</organism>
<feature type="compositionally biased region" description="Polar residues" evidence="1">
    <location>
        <begin position="138"/>
        <end position="147"/>
    </location>
</feature>
<evidence type="ECO:0000313" key="2">
    <source>
        <dbReference type="EMBL" id="CAD6991865.1"/>
    </source>
</evidence>
<feature type="region of interest" description="Disordered" evidence="1">
    <location>
        <begin position="1"/>
        <end position="85"/>
    </location>
</feature>
<keyword evidence="3" id="KW-1185">Reference proteome</keyword>
<sequence>MDIGDGVTVNSSNVNRTKHDNGQTKSSNESSGLPSQTHSPTGSVNKVRMTSDLHSSAGSSSRGSGSSSAFENKENIPSNETSDAILSTSSKENLGAMLKSAMETLDNDNGFQEQPIYATSDLHPRETISSSIEESTEVIGNSPSYNENHFGKERISPSTDSDIEILSAEEIAASGSSTKCIVTPMNPLQICSTEKEVDQKQAEESKPKKEDLEIIVVDRIFGPLTANDIPFLLKVIGDQLIKIKKLESTRDRFRERHKTLFEHVEGLRLALDMKDIDTIEPDVDPIDKL</sequence>
<dbReference type="EMBL" id="CAJHJT010000001">
    <property type="protein sequence ID" value="CAD6991865.1"/>
    <property type="molecule type" value="Genomic_DNA"/>
</dbReference>